<evidence type="ECO:0000313" key="2">
    <source>
        <dbReference type="EMBL" id="HIV27491.1"/>
    </source>
</evidence>
<sequence length="356" mass="40626">MKAYRNAPDWRNLARAARNEWVPRVPLYEHIVGAKVIYEITGNRPYEGMFSPHLAESREAFQQYWDFWRRMGYDTASMEFSFCEILPGRGALGEHKEGAIKTREDFERYPWEELPERFFARYAPYIRAFSQAAPQGMMAVGGVGNGVFESVQDIVGYMDLCFIREDDPELYAGLFQRMGEAQCAVWKRFMEEFAEAFCVLRFGDDLGFHTATLLPHDDIRAHILPVYRQITDMVHAKGKPFLLHSCGNLFAMFDDIIALANIDAKHSNEDSIAPFPVWAEKYGDRIGNFGGIDTDVLCRFDESYIRKYVFDCLDAVKGRGGIAFSSGNSIPDYVPTAGYLAMIEAVRDWRGDPLEG</sequence>
<gene>
    <name evidence="2" type="ORF">IAA64_05950</name>
</gene>
<evidence type="ECO:0000259" key="1">
    <source>
        <dbReference type="Pfam" id="PF01208"/>
    </source>
</evidence>
<dbReference type="InterPro" id="IPR000257">
    <property type="entry name" value="Uroporphyrinogen_deCOase"/>
</dbReference>
<reference evidence="2" key="2">
    <citation type="journal article" date="2021" name="PeerJ">
        <title>Extensive microbial diversity within the chicken gut microbiome revealed by metagenomics and culture.</title>
        <authorList>
            <person name="Gilroy R."/>
            <person name="Ravi A."/>
            <person name="Getino M."/>
            <person name="Pursley I."/>
            <person name="Horton D.L."/>
            <person name="Alikhan N.F."/>
            <person name="Baker D."/>
            <person name="Gharbi K."/>
            <person name="Hall N."/>
            <person name="Watson M."/>
            <person name="Adriaenssens E.M."/>
            <person name="Foster-Nyarko E."/>
            <person name="Jarju S."/>
            <person name="Secka A."/>
            <person name="Antonio M."/>
            <person name="Oren A."/>
            <person name="Chaudhuri R.R."/>
            <person name="La Ragione R."/>
            <person name="Hildebrand F."/>
            <person name="Pallen M.J."/>
        </authorList>
    </citation>
    <scope>NUCLEOTIDE SEQUENCE</scope>
    <source>
        <strain evidence="2">CHK183-6373</strain>
    </source>
</reference>
<evidence type="ECO:0000313" key="3">
    <source>
        <dbReference type="Proteomes" id="UP000886884"/>
    </source>
</evidence>
<dbReference type="Proteomes" id="UP000886884">
    <property type="component" value="Unassembled WGS sequence"/>
</dbReference>
<name>A0A9D1TCC0_9FIRM</name>
<reference evidence="2" key="1">
    <citation type="submission" date="2020-10" db="EMBL/GenBank/DDBJ databases">
        <authorList>
            <person name="Gilroy R."/>
        </authorList>
    </citation>
    <scope>NUCLEOTIDE SEQUENCE</scope>
    <source>
        <strain evidence="2">CHK183-6373</strain>
    </source>
</reference>
<dbReference type="PANTHER" id="PTHR47099:SF1">
    <property type="entry name" value="METHYLCOBAMIDE:COM METHYLTRANSFERASE MTBA"/>
    <property type="match status" value="1"/>
</dbReference>
<proteinExistence type="predicted"/>
<organism evidence="2 3">
    <name type="scientific">Candidatus Ornithocaccomicrobium faecavium</name>
    <dbReference type="NCBI Taxonomy" id="2840890"/>
    <lineage>
        <taxon>Bacteria</taxon>
        <taxon>Bacillati</taxon>
        <taxon>Bacillota</taxon>
        <taxon>Clostridia</taxon>
        <taxon>Candidatus Ornithocaccomicrobium</taxon>
    </lineage>
</organism>
<dbReference type="Gene3D" id="3.20.20.210">
    <property type="match status" value="1"/>
</dbReference>
<feature type="domain" description="Uroporphyrinogen decarboxylase (URO-D)" evidence="1">
    <location>
        <begin position="101"/>
        <end position="349"/>
    </location>
</feature>
<accession>A0A9D1TCC0</accession>
<dbReference type="AlphaFoldDB" id="A0A9D1TCC0"/>
<dbReference type="GO" id="GO:0006779">
    <property type="term" value="P:porphyrin-containing compound biosynthetic process"/>
    <property type="evidence" value="ECO:0007669"/>
    <property type="project" value="InterPro"/>
</dbReference>
<dbReference type="EMBL" id="DVOT01000109">
    <property type="protein sequence ID" value="HIV27491.1"/>
    <property type="molecule type" value="Genomic_DNA"/>
</dbReference>
<dbReference type="SUPFAM" id="SSF51726">
    <property type="entry name" value="UROD/MetE-like"/>
    <property type="match status" value="1"/>
</dbReference>
<dbReference type="PANTHER" id="PTHR47099">
    <property type="entry name" value="METHYLCOBAMIDE:COM METHYLTRANSFERASE MTBA"/>
    <property type="match status" value="1"/>
</dbReference>
<dbReference type="InterPro" id="IPR052024">
    <property type="entry name" value="Methanogen_methyltrans"/>
</dbReference>
<dbReference type="InterPro" id="IPR038071">
    <property type="entry name" value="UROD/MetE-like_sf"/>
</dbReference>
<protein>
    <recommendedName>
        <fullName evidence="1">Uroporphyrinogen decarboxylase (URO-D) domain-containing protein</fullName>
    </recommendedName>
</protein>
<dbReference type="Pfam" id="PF01208">
    <property type="entry name" value="URO-D"/>
    <property type="match status" value="1"/>
</dbReference>
<dbReference type="GO" id="GO:0004853">
    <property type="term" value="F:uroporphyrinogen decarboxylase activity"/>
    <property type="evidence" value="ECO:0007669"/>
    <property type="project" value="InterPro"/>
</dbReference>
<comment type="caution">
    <text evidence="2">The sequence shown here is derived from an EMBL/GenBank/DDBJ whole genome shotgun (WGS) entry which is preliminary data.</text>
</comment>